<dbReference type="GO" id="GO:0006508">
    <property type="term" value="P:proteolysis"/>
    <property type="evidence" value="ECO:0007669"/>
    <property type="project" value="UniProtKB-KW"/>
</dbReference>
<reference evidence="9 10" key="1">
    <citation type="submission" date="2023-12" db="EMBL/GenBank/DDBJ databases">
        <title>Stenotrophomonas guangdongensis sp. nov., isolated from wilted pepper plants (Capsicum annuum).</title>
        <authorList>
            <person name="Qiu M."/>
            <person name="Li Y."/>
            <person name="Liu Q."/>
            <person name="Zhang X."/>
            <person name="Huang Y."/>
            <person name="Guo R."/>
            <person name="Hu M."/>
            <person name="Zhou J."/>
            <person name="Zhou X."/>
        </authorList>
    </citation>
    <scope>NUCLEOTIDE SEQUENCE [LARGE SCALE GENOMIC DNA]</scope>
    <source>
        <strain evidence="9 10">MH1</strain>
    </source>
</reference>
<evidence type="ECO:0000256" key="4">
    <source>
        <dbReference type="ARBA" id="ARBA00022801"/>
    </source>
</evidence>
<evidence type="ECO:0000256" key="7">
    <source>
        <dbReference type="SAM" id="Phobius"/>
    </source>
</evidence>
<feature type="domain" description="Peptidase S54 rhomboid" evidence="8">
    <location>
        <begin position="145"/>
        <end position="293"/>
    </location>
</feature>
<dbReference type="Proteomes" id="UP001301653">
    <property type="component" value="Unassembled WGS sequence"/>
</dbReference>
<feature type="transmembrane region" description="Helical" evidence="7">
    <location>
        <begin position="236"/>
        <end position="258"/>
    </location>
</feature>
<accession>A0ABU5V105</accession>
<dbReference type="Pfam" id="PF01694">
    <property type="entry name" value="Rhomboid"/>
    <property type="match status" value="1"/>
</dbReference>
<dbReference type="RefSeq" id="WP_323437892.1">
    <property type="nucleotide sequence ID" value="NZ_JAYFUH010000061.1"/>
</dbReference>
<dbReference type="PANTHER" id="PTHR43731:SF14">
    <property type="entry name" value="PRESENILIN-ASSOCIATED RHOMBOID-LIKE PROTEIN, MITOCHONDRIAL"/>
    <property type="match status" value="1"/>
</dbReference>
<feature type="transmembrane region" description="Helical" evidence="7">
    <location>
        <begin position="278"/>
        <end position="296"/>
    </location>
</feature>
<keyword evidence="10" id="KW-1185">Reference proteome</keyword>
<dbReference type="GO" id="GO:0008233">
    <property type="term" value="F:peptidase activity"/>
    <property type="evidence" value="ECO:0007669"/>
    <property type="project" value="UniProtKB-KW"/>
</dbReference>
<keyword evidence="5 7" id="KW-1133">Transmembrane helix</keyword>
<feature type="transmembrane region" description="Helical" evidence="7">
    <location>
        <begin position="183"/>
        <end position="203"/>
    </location>
</feature>
<evidence type="ECO:0000256" key="2">
    <source>
        <dbReference type="ARBA" id="ARBA00009045"/>
    </source>
</evidence>
<dbReference type="PANTHER" id="PTHR43731">
    <property type="entry name" value="RHOMBOID PROTEASE"/>
    <property type="match status" value="1"/>
</dbReference>
<dbReference type="SUPFAM" id="SSF144091">
    <property type="entry name" value="Rhomboid-like"/>
    <property type="match status" value="1"/>
</dbReference>
<protein>
    <submittedName>
        <fullName evidence="9">Rhomboid family intramembrane serine protease</fullName>
        <ecNumber evidence="9">3.4.21.-</ecNumber>
    </submittedName>
</protein>
<proteinExistence type="inferred from homology"/>
<keyword evidence="6 7" id="KW-0472">Membrane</keyword>
<evidence type="ECO:0000313" key="9">
    <source>
        <dbReference type="EMBL" id="MEA5666518.1"/>
    </source>
</evidence>
<feature type="transmembrane region" description="Helical" evidence="7">
    <location>
        <begin position="159"/>
        <end position="176"/>
    </location>
</feature>
<evidence type="ECO:0000256" key="1">
    <source>
        <dbReference type="ARBA" id="ARBA00004141"/>
    </source>
</evidence>
<comment type="caution">
    <text evidence="9">The sequence shown here is derived from an EMBL/GenBank/DDBJ whole genome shotgun (WGS) entry which is preliminary data.</text>
</comment>
<organism evidence="9 10">
    <name type="scientific">Stenotrophomonas capsici</name>
    <dbReference type="NCBI Taxonomy" id="3110230"/>
    <lineage>
        <taxon>Bacteria</taxon>
        <taxon>Pseudomonadati</taxon>
        <taxon>Pseudomonadota</taxon>
        <taxon>Gammaproteobacteria</taxon>
        <taxon>Lysobacterales</taxon>
        <taxon>Lysobacteraceae</taxon>
        <taxon>Stenotrophomonas</taxon>
    </lineage>
</organism>
<dbReference type="InterPro" id="IPR035952">
    <property type="entry name" value="Rhomboid-like_sf"/>
</dbReference>
<keyword evidence="3 7" id="KW-0812">Transmembrane</keyword>
<evidence type="ECO:0000256" key="3">
    <source>
        <dbReference type="ARBA" id="ARBA00022692"/>
    </source>
</evidence>
<dbReference type="Gene3D" id="1.20.1540.10">
    <property type="entry name" value="Rhomboid-like"/>
    <property type="match status" value="1"/>
</dbReference>
<sequence>MLILPLHKPLSLATFPCVTALLVLVNVLIYFGWQVPDEDKVQAAQAWYLASGLDAREVPAYRKHLIETGQVEALQAFEALPAHDKSVYLAASTQTDVAFQQALQHGELFETEEERNEWAPLHQQYQSRLDQVFTLRHLLRSSEWSLPRMFSSAFLHGDALHLFGNMVLLVALGLLLEGAIGSWRFLAVYLLGALGSSAVSVLWRWGEAGGGLGASGAIAAVMGAFCVVWGLRPVRFFYWFGILFNYVRAPAIWLLPVWLGWEVFNLFTNQGAGIGFDAHAGGLVCGALLGGVLVLTHQTRESFMREDEAPAAPDTRWEQALLHMGRMENAAAERLLAALAAEQPHRLDVALARLRVADNDGRGAAALARLGEAMMLEATDPAERAAQHDLVKKLQASPVMPPASTLRAVLARCFKQAWLAEAEALLLKASGLPEGEQAQLWLRLALRHGELDAPEEQRRLLDGIARRYPGSEQAGKARFLLENN</sequence>
<dbReference type="InterPro" id="IPR022764">
    <property type="entry name" value="Peptidase_S54_rhomboid_dom"/>
</dbReference>
<evidence type="ECO:0000313" key="10">
    <source>
        <dbReference type="Proteomes" id="UP001301653"/>
    </source>
</evidence>
<evidence type="ECO:0000259" key="8">
    <source>
        <dbReference type="Pfam" id="PF01694"/>
    </source>
</evidence>
<feature type="transmembrane region" description="Helical" evidence="7">
    <location>
        <begin position="209"/>
        <end position="229"/>
    </location>
</feature>
<gene>
    <name evidence="9" type="ORF">VA603_03050</name>
</gene>
<keyword evidence="9" id="KW-0645">Protease</keyword>
<name>A0ABU5V105_9GAMM</name>
<comment type="similarity">
    <text evidence="2">Belongs to the peptidase S54 family.</text>
</comment>
<dbReference type="InterPro" id="IPR050925">
    <property type="entry name" value="Rhomboid_protease_S54"/>
</dbReference>
<evidence type="ECO:0000256" key="5">
    <source>
        <dbReference type="ARBA" id="ARBA00022989"/>
    </source>
</evidence>
<comment type="subcellular location">
    <subcellularLocation>
        <location evidence="1">Membrane</location>
        <topology evidence="1">Multi-pass membrane protein</topology>
    </subcellularLocation>
</comment>
<dbReference type="EC" id="3.4.21.-" evidence="9"/>
<evidence type="ECO:0000256" key="6">
    <source>
        <dbReference type="ARBA" id="ARBA00023136"/>
    </source>
</evidence>
<dbReference type="EMBL" id="JAYFUH010000061">
    <property type="protein sequence ID" value="MEA5666518.1"/>
    <property type="molecule type" value="Genomic_DNA"/>
</dbReference>
<keyword evidence="4 9" id="KW-0378">Hydrolase</keyword>
<feature type="transmembrane region" description="Helical" evidence="7">
    <location>
        <begin position="12"/>
        <end position="33"/>
    </location>
</feature>